<name>Q2GCZ7_EHRS3</name>
<dbReference type="EMBL" id="CP000237">
    <property type="protein sequence ID" value="ABD46138.1"/>
    <property type="molecule type" value="Genomic_DNA"/>
</dbReference>
<dbReference type="KEGG" id="nse:NSE_0774"/>
<accession>Q2GCZ7</accession>
<proteinExistence type="predicted"/>
<dbReference type="AlphaFoldDB" id="Q2GCZ7"/>
<reference evidence="1 2" key="1">
    <citation type="journal article" date="2006" name="PLoS Genet.">
        <title>Comparative genomics of emerging human ehrlichiosis agents.</title>
        <authorList>
            <person name="Dunning Hotopp J.C."/>
            <person name="Lin M."/>
            <person name="Madupu R."/>
            <person name="Crabtree J."/>
            <person name="Angiuoli S.V."/>
            <person name="Eisen J.A."/>
            <person name="Seshadri R."/>
            <person name="Ren Q."/>
            <person name="Wu M."/>
            <person name="Utterback T.R."/>
            <person name="Smith S."/>
            <person name="Lewis M."/>
            <person name="Khouri H."/>
            <person name="Zhang C."/>
            <person name="Niu H."/>
            <person name="Lin Q."/>
            <person name="Ohashi N."/>
            <person name="Zhi N."/>
            <person name="Nelson W."/>
            <person name="Brinkac L.M."/>
            <person name="Dodson R.J."/>
            <person name="Rosovitz M.J."/>
            <person name="Sundaram J."/>
            <person name="Daugherty S.C."/>
            <person name="Davidsen T."/>
            <person name="Durkin A.S."/>
            <person name="Gwinn M."/>
            <person name="Haft D.H."/>
            <person name="Selengut J.D."/>
            <person name="Sullivan S.A."/>
            <person name="Zafar N."/>
            <person name="Zhou L."/>
            <person name="Benahmed F."/>
            <person name="Forberger H."/>
            <person name="Halpin R."/>
            <person name="Mulligan S."/>
            <person name="Robinson J."/>
            <person name="White O."/>
            <person name="Rikihisa Y."/>
            <person name="Tettelin H."/>
        </authorList>
    </citation>
    <scope>NUCLEOTIDE SEQUENCE [LARGE SCALE GENOMIC DNA]</scope>
    <source>
        <strain evidence="2">ATCC VR-367 / Miyayama</strain>
    </source>
</reference>
<keyword evidence="2" id="KW-1185">Reference proteome</keyword>
<gene>
    <name evidence="1" type="ordered locus">NSE_0774</name>
</gene>
<protein>
    <submittedName>
        <fullName evidence="1">Uncharacterized protein</fullName>
    </submittedName>
</protein>
<organism evidence="1 2">
    <name type="scientific">Ehrlichia sennetsu (strain ATCC VR-367 / Miyayama)</name>
    <name type="common">Neorickettsia sennetsu</name>
    <dbReference type="NCBI Taxonomy" id="222891"/>
    <lineage>
        <taxon>Bacteria</taxon>
        <taxon>Pseudomonadati</taxon>
        <taxon>Pseudomonadota</taxon>
        <taxon>Alphaproteobacteria</taxon>
        <taxon>Rickettsiales</taxon>
        <taxon>Anaplasmataceae</taxon>
        <taxon>Ehrlichia</taxon>
    </lineage>
</organism>
<evidence type="ECO:0000313" key="1">
    <source>
        <dbReference type="EMBL" id="ABD46138.1"/>
    </source>
</evidence>
<sequence length="38" mass="4140">MRLPFFVLTLMLQSGSSLPIGNGNTNCLANRRGKETTT</sequence>
<dbReference type="Proteomes" id="UP000001942">
    <property type="component" value="Chromosome"/>
</dbReference>
<dbReference type="HOGENOM" id="CLU_3330636_0_0_5"/>
<evidence type="ECO:0000313" key="2">
    <source>
        <dbReference type="Proteomes" id="UP000001942"/>
    </source>
</evidence>